<dbReference type="PANTHER" id="PTHR13148:SF0">
    <property type="entry name" value="POST-GPI ATTACHMENT TO PROTEINS FACTOR 3"/>
    <property type="match status" value="1"/>
</dbReference>
<keyword evidence="8" id="KW-0333">Golgi apparatus</keyword>
<evidence type="ECO:0000256" key="2">
    <source>
        <dbReference type="ARBA" id="ARBA00006387"/>
    </source>
</evidence>
<name>A0A8D8M3G2_9HEMI</name>
<keyword evidence="4 8" id="KW-0812">Transmembrane</keyword>
<evidence type="ECO:0000256" key="4">
    <source>
        <dbReference type="ARBA" id="ARBA00022692"/>
    </source>
</evidence>
<evidence type="ECO:0000256" key="5">
    <source>
        <dbReference type="ARBA" id="ARBA00022729"/>
    </source>
</evidence>
<feature type="transmembrane region" description="Helical" evidence="8">
    <location>
        <begin position="167"/>
        <end position="188"/>
    </location>
</feature>
<dbReference type="GO" id="GO:0016788">
    <property type="term" value="F:hydrolase activity, acting on ester bonds"/>
    <property type="evidence" value="ECO:0007669"/>
    <property type="project" value="TreeGrafter"/>
</dbReference>
<evidence type="ECO:0000256" key="7">
    <source>
        <dbReference type="ARBA" id="ARBA00023136"/>
    </source>
</evidence>
<dbReference type="InterPro" id="IPR007217">
    <property type="entry name" value="Per1-like"/>
</dbReference>
<evidence type="ECO:0000256" key="3">
    <source>
        <dbReference type="ARBA" id="ARBA00022502"/>
    </source>
</evidence>
<feature type="transmembrane region" description="Helical" evidence="8">
    <location>
        <begin position="134"/>
        <end position="155"/>
    </location>
</feature>
<keyword evidence="3 8" id="KW-0337">GPI-anchor biosynthesis</keyword>
<dbReference type="AlphaFoldDB" id="A0A8D8M3G2"/>
<comment type="function">
    <text evidence="8">Involved in the lipid remodeling steps of GPI-anchor maturation.</text>
</comment>
<keyword evidence="7 8" id="KW-0472">Membrane</keyword>
<evidence type="ECO:0000256" key="1">
    <source>
        <dbReference type="ARBA" id="ARBA00004127"/>
    </source>
</evidence>
<feature type="transmembrane region" description="Helical" evidence="8">
    <location>
        <begin position="105"/>
        <end position="122"/>
    </location>
</feature>
<evidence type="ECO:0000256" key="8">
    <source>
        <dbReference type="RuleBase" id="RU365066"/>
    </source>
</evidence>
<dbReference type="GO" id="GO:0000139">
    <property type="term" value="C:Golgi membrane"/>
    <property type="evidence" value="ECO:0007669"/>
    <property type="project" value="UniProtKB-SubCell"/>
</dbReference>
<protein>
    <recommendedName>
        <fullName evidence="8">Post-GPI attachment to proteins factor 3</fullName>
    </recommendedName>
</protein>
<dbReference type="EMBL" id="HBUF01046523">
    <property type="protein sequence ID" value="CAG6619901.1"/>
    <property type="molecule type" value="Transcribed_RNA"/>
</dbReference>
<reference evidence="9" key="1">
    <citation type="submission" date="2021-05" db="EMBL/GenBank/DDBJ databases">
        <authorList>
            <person name="Alioto T."/>
            <person name="Alioto T."/>
            <person name="Gomez Garrido J."/>
        </authorList>
    </citation>
    <scope>NUCLEOTIDE SEQUENCE</scope>
</reference>
<comment type="subcellular location">
    <subcellularLocation>
        <location evidence="1">Endomembrane system</location>
        <topology evidence="1">Multi-pass membrane protein</topology>
    </subcellularLocation>
    <subcellularLocation>
        <location evidence="8">Golgi apparatus membrane</location>
        <topology evidence="8">Multi-pass membrane protein</topology>
    </subcellularLocation>
</comment>
<proteinExistence type="inferred from homology"/>
<feature type="transmembrane region" description="Helical" evidence="8">
    <location>
        <begin position="258"/>
        <end position="281"/>
    </location>
</feature>
<comment type="similarity">
    <text evidence="2 8">Belongs to the PGAP3 family.</text>
</comment>
<dbReference type="GO" id="GO:0006506">
    <property type="term" value="P:GPI anchor biosynthetic process"/>
    <property type="evidence" value="ECO:0007669"/>
    <property type="project" value="UniProtKB-KW"/>
</dbReference>
<organism evidence="9">
    <name type="scientific">Cacopsylla melanoneura</name>
    <dbReference type="NCBI Taxonomy" id="428564"/>
    <lineage>
        <taxon>Eukaryota</taxon>
        <taxon>Metazoa</taxon>
        <taxon>Ecdysozoa</taxon>
        <taxon>Arthropoda</taxon>
        <taxon>Hexapoda</taxon>
        <taxon>Insecta</taxon>
        <taxon>Pterygota</taxon>
        <taxon>Neoptera</taxon>
        <taxon>Paraneoptera</taxon>
        <taxon>Hemiptera</taxon>
        <taxon>Sternorrhyncha</taxon>
        <taxon>Psylloidea</taxon>
        <taxon>Psyllidae</taxon>
        <taxon>Psyllinae</taxon>
        <taxon>Cacopsylla</taxon>
    </lineage>
</organism>
<feature type="transmembrane region" description="Helical" evidence="8">
    <location>
        <begin position="195"/>
        <end position="214"/>
    </location>
</feature>
<keyword evidence="5 8" id="KW-0732">Signal</keyword>
<feature type="transmembrane region" description="Helical" evidence="8">
    <location>
        <begin position="287"/>
        <end position="304"/>
    </location>
</feature>
<evidence type="ECO:0000256" key="6">
    <source>
        <dbReference type="ARBA" id="ARBA00022989"/>
    </source>
</evidence>
<dbReference type="Pfam" id="PF04080">
    <property type="entry name" value="Per1"/>
    <property type="match status" value="1"/>
</dbReference>
<keyword evidence="6 8" id="KW-1133">Transmembrane helix</keyword>
<sequence>MLDIVKCSLLLLFCTKCINCSLGDSFPSYRECVTDCRGNMCDTDGNGYQRAVYYQPFESLRWRCENECRYLCMWQTLVIFENKGWKTPQFHGKWPFLRFLIFQEPASMIFSLMNFVTNFILYKRLTTHFRASSSMYLVYVILSLVAMNCWLWSTLFHSRDTPFFETMDYLCAFSLNQYFFSIVFYRIFIVSRSNLIKFLFTSACLLFYVNHAWYLTTRDFDYTYNMTANIVFATTSIVLTLLWSYLNWRTLPHVQNLLVVSGLLALGGFFEITDFPPMLWILDSHSLFHLVTVPIPLFLYKFAYHDSK</sequence>
<dbReference type="PANTHER" id="PTHR13148">
    <property type="entry name" value="PER1-RELATED"/>
    <property type="match status" value="1"/>
</dbReference>
<accession>A0A8D8M3G2</accession>
<feature type="chain" id="PRO_5034517242" description="Post-GPI attachment to proteins factor 3" evidence="8">
    <location>
        <begin position="24"/>
        <end position="308"/>
    </location>
</feature>
<feature type="transmembrane region" description="Helical" evidence="8">
    <location>
        <begin position="226"/>
        <end position="246"/>
    </location>
</feature>
<evidence type="ECO:0000313" key="9">
    <source>
        <dbReference type="EMBL" id="CAG6619901.1"/>
    </source>
</evidence>
<feature type="signal peptide" evidence="8">
    <location>
        <begin position="1"/>
        <end position="23"/>
    </location>
</feature>
<dbReference type="GO" id="GO:0005789">
    <property type="term" value="C:endoplasmic reticulum membrane"/>
    <property type="evidence" value="ECO:0007669"/>
    <property type="project" value="TreeGrafter"/>
</dbReference>